<proteinExistence type="predicted"/>
<dbReference type="InterPro" id="IPR043129">
    <property type="entry name" value="ATPase_NBD"/>
</dbReference>
<dbReference type="Pfam" id="PF00814">
    <property type="entry name" value="TsaD"/>
    <property type="match status" value="1"/>
</dbReference>
<dbReference type="PATRIC" id="fig|1653476.3.peg.846"/>
<dbReference type="Gene3D" id="3.30.420.40">
    <property type="match status" value="2"/>
</dbReference>
<dbReference type="RefSeq" id="WP_068513695.1">
    <property type="nucleotide sequence ID" value="NZ_AP014945.1"/>
</dbReference>
<dbReference type="NCBIfam" id="TIGR03725">
    <property type="entry name" value="T6A_YeaZ"/>
    <property type="match status" value="1"/>
</dbReference>
<accession>A0A0U5BX04</accession>
<name>A0A0U5BX04_9BACT</name>
<dbReference type="SUPFAM" id="SSF53067">
    <property type="entry name" value="Actin-like ATPase domain"/>
    <property type="match status" value="2"/>
</dbReference>
<evidence type="ECO:0000313" key="3">
    <source>
        <dbReference type="Proteomes" id="UP000068196"/>
    </source>
</evidence>
<reference evidence="2 3" key="1">
    <citation type="journal article" date="2016" name="Int. J. Syst. Evol. Microbiol.">
        <title>Caldimicrobium thiodismutans sp. nov., a sulfur-disproportionating bacterium isolated from a hot spring, and emended description of the genus Caldimicrobium.</title>
        <authorList>
            <person name="Kojima H."/>
            <person name="Umezawa K."/>
            <person name="Fukui M."/>
        </authorList>
    </citation>
    <scope>NUCLEOTIDE SEQUENCE [LARGE SCALE GENOMIC DNA]</scope>
    <source>
        <strain evidence="2 3">TF1</strain>
    </source>
</reference>
<feature type="domain" description="Gcp-like" evidence="1">
    <location>
        <begin position="38"/>
        <end position="203"/>
    </location>
</feature>
<protein>
    <recommendedName>
        <fullName evidence="1">Gcp-like domain-containing protein</fullName>
    </recommendedName>
</protein>
<sequence length="238" mass="26933">MEAPLKKEPLILAIETSGKFGGLALYRETLLEEINFYAKDSYSKRLFQILPFLLDKGGVSLQEIDYLAVDIGPGSFTGLRIGLSLAKALSLVYDFPVLPLSSLEILAYSFYSSTQPIIALIDAYSKEVFVGIYKFEGKNLQTLIEPGLYPLKEIPSLIKEPTLFISETIEKWESFFRETLRERFLLPPFQPVLRAGLLSQVAKLKLELNQIKPERAEDILPLYLKASEAERKRCFSIS</sequence>
<gene>
    <name evidence="2" type="ORF">THC_0815</name>
</gene>
<dbReference type="Proteomes" id="UP000068196">
    <property type="component" value="Chromosome"/>
</dbReference>
<dbReference type="KEGG" id="cthi:THC_0815"/>
<dbReference type="InterPro" id="IPR000905">
    <property type="entry name" value="Gcp-like_dom"/>
</dbReference>
<dbReference type="AlphaFoldDB" id="A0A0U5BX04"/>
<evidence type="ECO:0000313" key="2">
    <source>
        <dbReference type="EMBL" id="BAU23205.1"/>
    </source>
</evidence>
<dbReference type="GO" id="GO:0002949">
    <property type="term" value="P:tRNA threonylcarbamoyladenosine modification"/>
    <property type="evidence" value="ECO:0007669"/>
    <property type="project" value="InterPro"/>
</dbReference>
<dbReference type="CDD" id="cd24032">
    <property type="entry name" value="ASKHA_NBD_TsaB"/>
    <property type="match status" value="1"/>
</dbReference>
<dbReference type="EMBL" id="AP014945">
    <property type="protein sequence ID" value="BAU23205.1"/>
    <property type="molecule type" value="Genomic_DNA"/>
</dbReference>
<organism evidence="2 3">
    <name type="scientific">Caldimicrobium thiodismutans</name>
    <dbReference type="NCBI Taxonomy" id="1653476"/>
    <lineage>
        <taxon>Bacteria</taxon>
        <taxon>Pseudomonadati</taxon>
        <taxon>Thermodesulfobacteriota</taxon>
        <taxon>Thermodesulfobacteria</taxon>
        <taxon>Thermodesulfobacteriales</taxon>
        <taxon>Thermodesulfobacteriaceae</taxon>
        <taxon>Caldimicrobium</taxon>
    </lineage>
</organism>
<dbReference type="STRING" id="1653476.THC_0815"/>
<reference evidence="3" key="2">
    <citation type="journal article" date="2016" name="Int. J. Syst. Evol. Microbiol.">
        <title>Caldimicrobium thiodismutans sp. nov., a sulfur-disproportionating bacterium isolated from a hot spring.</title>
        <authorList>
            <person name="Kojima H."/>
            <person name="Umezawa K."/>
            <person name="Fukui M."/>
        </authorList>
    </citation>
    <scope>NUCLEOTIDE SEQUENCE [LARGE SCALE GENOMIC DNA]</scope>
    <source>
        <strain evidence="3">TF1</strain>
    </source>
</reference>
<dbReference type="InterPro" id="IPR022496">
    <property type="entry name" value="T6A_TsaB"/>
</dbReference>
<dbReference type="OrthoDB" id="9784166at2"/>
<evidence type="ECO:0000259" key="1">
    <source>
        <dbReference type="Pfam" id="PF00814"/>
    </source>
</evidence>
<keyword evidence="3" id="KW-1185">Reference proteome</keyword>